<dbReference type="Gene3D" id="3.40.50.720">
    <property type="entry name" value="NAD(P)-binding Rossmann-like Domain"/>
    <property type="match status" value="1"/>
</dbReference>
<feature type="domain" description="Enoyl reductase (ER)" evidence="1">
    <location>
        <begin position="18"/>
        <end position="322"/>
    </location>
</feature>
<dbReference type="EMBL" id="JAACNO010002480">
    <property type="protein sequence ID" value="KAF4132874.1"/>
    <property type="molecule type" value="Genomic_DNA"/>
</dbReference>
<dbReference type="GO" id="GO:0016491">
    <property type="term" value="F:oxidoreductase activity"/>
    <property type="evidence" value="ECO:0007669"/>
    <property type="project" value="InterPro"/>
</dbReference>
<accession>A0A833SAZ5</accession>
<keyword evidence="4" id="KW-1185">Reference proteome</keyword>
<dbReference type="InterPro" id="IPR050700">
    <property type="entry name" value="YIM1/Zinc_Alcohol_DH_Fams"/>
</dbReference>
<dbReference type="SUPFAM" id="SSF50129">
    <property type="entry name" value="GroES-like"/>
    <property type="match status" value="1"/>
</dbReference>
<protein>
    <submittedName>
        <fullName evidence="2">Zinc-binding dehydrogenase</fullName>
    </submittedName>
</protein>
<dbReference type="PANTHER" id="PTHR11695">
    <property type="entry name" value="ALCOHOL DEHYDROGENASE RELATED"/>
    <property type="match status" value="1"/>
</dbReference>
<dbReference type="SMART" id="SM00829">
    <property type="entry name" value="PKS_ER"/>
    <property type="match status" value="1"/>
</dbReference>
<dbReference type="InterPro" id="IPR011032">
    <property type="entry name" value="GroES-like_sf"/>
</dbReference>
<dbReference type="InterPro" id="IPR036291">
    <property type="entry name" value="NAD(P)-bd_dom_sf"/>
</dbReference>
<evidence type="ECO:0000313" key="3">
    <source>
        <dbReference type="EMBL" id="KAF4132874.1"/>
    </source>
</evidence>
<dbReference type="Gene3D" id="3.90.180.10">
    <property type="entry name" value="Medium-chain alcohol dehydrogenases, catalytic domain"/>
    <property type="match status" value="1"/>
</dbReference>
<dbReference type="AlphaFoldDB" id="A0A833SAZ5"/>
<dbReference type="SUPFAM" id="SSF51735">
    <property type="entry name" value="NAD(P)-binding Rossmann-fold domains"/>
    <property type="match status" value="1"/>
</dbReference>
<dbReference type="InterPro" id="IPR013154">
    <property type="entry name" value="ADH-like_N"/>
</dbReference>
<dbReference type="CDD" id="cd08267">
    <property type="entry name" value="MDR1"/>
    <property type="match status" value="1"/>
</dbReference>
<sequence>MATIPATFKAYEYYKFGDAREEIKFNANAVQKPLQGDELRVKIFSAAVNPVDYKLVTYGPHILPHAPTAENPFRVGFDMAGKVVEVGSDVKDYKVGDEIFAMPGFVNFGTFGEYINIETKFVAPKPTNMSWNEAAGVPLAGQTSWQALVTYGKLQKGQRVLILGGSSGTGVFAIQIAKALGAEVITTCSARNVELVKSLGADQIVDYTKEKWSEVLAEHSIDLIYDCGMEPASWNDTAQKVLKEKTGIFVTILTIDKPIESPIGATLHQIFNAPCTEYLLELKKLIEAGKVKTIIDSVHSLENVMEAFKVQMSSRARGKIIIEIAKE</sequence>
<name>A0A833SAZ5_PHYIN</name>
<gene>
    <name evidence="2" type="ORF">GN244_ATG02894</name>
    <name evidence="3" type="ORF">GN958_ATG17918</name>
</gene>
<evidence type="ECO:0000259" key="1">
    <source>
        <dbReference type="SMART" id="SM00829"/>
    </source>
</evidence>
<evidence type="ECO:0000313" key="2">
    <source>
        <dbReference type="EMBL" id="KAF4044667.1"/>
    </source>
</evidence>
<dbReference type="EMBL" id="WSZM01000062">
    <property type="protein sequence ID" value="KAF4044667.1"/>
    <property type="molecule type" value="Genomic_DNA"/>
</dbReference>
<dbReference type="Proteomes" id="UP000602510">
    <property type="component" value="Unassembled WGS sequence"/>
</dbReference>
<comment type="caution">
    <text evidence="2">The sequence shown here is derived from an EMBL/GenBank/DDBJ whole genome shotgun (WGS) entry which is preliminary data.</text>
</comment>
<dbReference type="Proteomes" id="UP000704712">
    <property type="component" value="Unassembled WGS sequence"/>
</dbReference>
<dbReference type="InterPro" id="IPR020843">
    <property type="entry name" value="ER"/>
</dbReference>
<dbReference type="Pfam" id="PF08240">
    <property type="entry name" value="ADH_N"/>
    <property type="match status" value="1"/>
</dbReference>
<evidence type="ECO:0000313" key="4">
    <source>
        <dbReference type="Proteomes" id="UP000602510"/>
    </source>
</evidence>
<reference evidence="2" key="1">
    <citation type="submission" date="2020-04" db="EMBL/GenBank/DDBJ databases">
        <title>Hybrid Assembly of Korean Phytophthora infestans isolates.</title>
        <authorList>
            <person name="Prokchorchik M."/>
            <person name="Lee Y."/>
            <person name="Seo J."/>
            <person name="Cho J.-H."/>
            <person name="Park Y.-E."/>
            <person name="Jang D.-C."/>
            <person name="Im J.-S."/>
            <person name="Choi J.-G."/>
            <person name="Park H.-J."/>
            <person name="Lee G.-B."/>
            <person name="Lee Y.-G."/>
            <person name="Hong S.-Y."/>
            <person name="Cho K."/>
            <person name="Sohn K.H."/>
        </authorList>
    </citation>
    <scope>NUCLEOTIDE SEQUENCE</scope>
    <source>
        <strain evidence="2">KR_1_A1</strain>
        <strain evidence="3">KR_2_A2</strain>
    </source>
</reference>
<dbReference type="Pfam" id="PF13602">
    <property type="entry name" value="ADH_zinc_N_2"/>
    <property type="match status" value="1"/>
</dbReference>
<dbReference type="PANTHER" id="PTHR11695:SF294">
    <property type="entry name" value="RETICULON-4-INTERACTING PROTEIN 1, MITOCHONDRIAL"/>
    <property type="match status" value="1"/>
</dbReference>
<organism evidence="2 4">
    <name type="scientific">Phytophthora infestans</name>
    <name type="common">Potato late blight agent</name>
    <name type="synonym">Botrytis infestans</name>
    <dbReference type="NCBI Taxonomy" id="4787"/>
    <lineage>
        <taxon>Eukaryota</taxon>
        <taxon>Sar</taxon>
        <taxon>Stramenopiles</taxon>
        <taxon>Oomycota</taxon>
        <taxon>Peronosporomycetes</taxon>
        <taxon>Peronosporales</taxon>
        <taxon>Peronosporaceae</taxon>
        <taxon>Phytophthora</taxon>
    </lineage>
</organism>
<proteinExistence type="predicted"/>